<reference evidence="1 2" key="1">
    <citation type="submission" date="2013-09" db="EMBL/GenBank/DDBJ databases">
        <title>Whole genome shotgun sequence of Vibrio azureus NBRC 104587.</title>
        <authorList>
            <person name="Isaki S."/>
            <person name="Hosoyama A."/>
            <person name="Numata M."/>
            <person name="Hashimoto M."/>
            <person name="Hosoyama Y."/>
            <person name="Tsuchikane K."/>
            <person name="Noguchi M."/>
            <person name="Hirakata S."/>
            <person name="Ichikawa N."/>
            <person name="Ohji S."/>
            <person name="Yamazoe A."/>
            <person name="Fujita N."/>
        </authorList>
    </citation>
    <scope>NUCLEOTIDE SEQUENCE [LARGE SCALE GENOMIC DNA]</scope>
    <source>
        <strain evidence="1 2">NBRC 104587</strain>
    </source>
</reference>
<dbReference type="OrthoDB" id="5849709at2"/>
<evidence type="ECO:0000313" key="2">
    <source>
        <dbReference type="Proteomes" id="UP000016567"/>
    </source>
</evidence>
<proteinExistence type="predicted"/>
<protein>
    <submittedName>
        <fullName evidence="1">Uncharacterized protein</fullName>
    </submittedName>
</protein>
<dbReference type="AlphaFoldDB" id="U3ASN2"/>
<comment type="caution">
    <text evidence="1">The sequence shown here is derived from an EMBL/GenBank/DDBJ whole genome shotgun (WGS) entry which is preliminary data.</text>
</comment>
<evidence type="ECO:0000313" key="1">
    <source>
        <dbReference type="EMBL" id="GAD76760.1"/>
    </source>
</evidence>
<accession>U3ASN2</accession>
<sequence length="321" mass="36730">MNYKSITTSLFIFAAMPSLGSTLNIKPDIKGFLPIMVQEPNLYQAPKFDYFDFSEGYLSTRAEATAKLPIVLENINRVCVEMTHNQDREQKAWSQSGLLVYSYVNSPDGNKEYNRTIGFRSLLEDSNEHCFDEEPSLYQTWQADKYMTFTPYTSTPAFIKSVNIRIDGDISISQDPSEFVAQYYDFVSKVGFDQAAVFFHSQTINELKSFILVGLENNNETIEYLKDTAFGTDVTISDIEIMTDIDFMNQMLSVIHRFKGSNTTQISSLNVVGEIDYQDKKLITVEKIENEVTSYEVVVLKEDQGHWKIDLREKLKSILGQ</sequence>
<dbReference type="RefSeq" id="WP_021710507.1">
    <property type="nucleotide sequence ID" value="NZ_BAOB01000534.1"/>
</dbReference>
<keyword evidence="2" id="KW-1185">Reference proteome</keyword>
<gene>
    <name evidence="1" type="ORF">VAZ01S_052_00030</name>
</gene>
<dbReference type="eggNOG" id="ENOG5032NG9">
    <property type="taxonomic scope" value="Bacteria"/>
</dbReference>
<dbReference type="EMBL" id="BATL01000052">
    <property type="protein sequence ID" value="GAD76760.1"/>
    <property type="molecule type" value="Genomic_DNA"/>
</dbReference>
<name>U3ASN2_9VIBR</name>
<dbReference type="Proteomes" id="UP000016567">
    <property type="component" value="Unassembled WGS sequence"/>
</dbReference>
<organism evidence="1 2">
    <name type="scientific">Vibrio azureus NBRC 104587</name>
    <dbReference type="NCBI Taxonomy" id="1219077"/>
    <lineage>
        <taxon>Bacteria</taxon>
        <taxon>Pseudomonadati</taxon>
        <taxon>Pseudomonadota</taxon>
        <taxon>Gammaproteobacteria</taxon>
        <taxon>Vibrionales</taxon>
        <taxon>Vibrionaceae</taxon>
        <taxon>Vibrio</taxon>
    </lineage>
</organism>